<reference evidence="2 3" key="1">
    <citation type="submission" date="2020-05" db="EMBL/GenBank/DDBJ databases">
        <title>Strain PA2F3 complete genome.</title>
        <authorList>
            <person name="Kim Y.-S."/>
            <person name="Kim S.-J."/>
            <person name="Jung H.-k."/>
            <person name="Kim S.-E."/>
            <person name="Kim K.-H."/>
        </authorList>
    </citation>
    <scope>NUCLEOTIDE SEQUENCE [LARGE SCALE GENOMIC DNA]</scope>
    <source>
        <strain evidence="2 3">PA2F3</strain>
    </source>
</reference>
<evidence type="ECO:0000313" key="3">
    <source>
        <dbReference type="Proteomes" id="UP000502498"/>
    </source>
</evidence>
<feature type="transmembrane region" description="Helical" evidence="1">
    <location>
        <begin position="20"/>
        <end position="41"/>
    </location>
</feature>
<proteinExistence type="predicted"/>
<organism evidence="2 3">
    <name type="scientific">Microbacterium hominis</name>
    <dbReference type="NCBI Taxonomy" id="162426"/>
    <lineage>
        <taxon>Bacteria</taxon>
        <taxon>Bacillati</taxon>
        <taxon>Actinomycetota</taxon>
        <taxon>Actinomycetes</taxon>
        <taxon>Micrococcales</taxon>
        <taxon>Microbacteriaceae</taxon>
        <taxon>Microbacterium</taxon>
    </lineage>
</organism>
<gene>
    <name evidence="2" type="ORF">HQM25_01640</name>
</gene>
<keyword evidence="1" id="KW-1133">Transmembrane helix</keyword>
<accession>A0A7D4UFG4</accession>
<dbReference type="Proteomes" id="UP000502498">
    <property type="component" value="Chromosome"/>
</dbReference>
<evidence type="ECO:0000313" key="2">
    <source>
        <dbReference type="EMBL" id="QKJ18229.1"/>
    </source>
</evidence>
<evidence type="ECO:0000256" key="1">
    <source>
        <dbReference type="SAM" id="Phobius"/>
    </source>
</evidence>
<dbReference type="RefSeq" id="WP_172988609.1">
    <property type="nucleotide sequence ID" value="NZ_CP054038.1"/>
</dbReference>
<dbReference type="EMBL" id="CP054038">
    <property type="protein sequence ID" value="QKJ18229.1"/>
    <property type="molecule type" value="Genomic_DNA"/>
</dbReference>
<name>A0A7D4UFG4_9MICO</name>
<keyword evidence="1" id="KW-0472">Membrane</keyword>
<keyword evidence="1" id="KW-0812">Transmembrane</keyword>
<protein>
    <submittedName>
        <fullName evidence="2">Uncharacterized protein</fullName>
    </submittedName>
</protein>
<dbReference type="AlphaFoldDB" id="A0A7D4UFG4"/>
<sequence length="201" mass="20485">MGSVTATTVERPPARVSRWVAVAVAAVLSAALVALAVWGAYTAMNPRALIGETISHDGGEFSVVAAWTMDDPMSAMPANNAAQFSAAGMSAMSAMMGDPVPEGMKRVMVQLELAAGDEAMEFPLEGVSLSADGASFGVVSSMLDDERLEPNTAMHALAIFEVPVETGVASFSLGAGSASVAVDVAGNPGGHSGHETEDEDE</sequence>